<dbReference type="InterPro" id="IPR000352">
    <property type="entry name" value="Pep_chain_release_fac_I"/>
</dbReference>
<gene>
    <name evidence="12" type="primary">arfB_1</name>
    <name evidence="12" type="ORF">C1752_01588</name>
</gene>
<organism evidence="12 13">
    <name type="scientific">Acaryochloris thomasi RCC1774</name>
    <dbReference type="NCBI Taxonomy" id="1764569"/>
    <lineage>
        <taxon>Bacteria</taxon>
        <taxon>Bacillati</taxon>
        <taxon>Cyanobacteriota</taxon>
        <taxon>Cyanophyceae</taxon>
        <taxon>Acaryochloridales</taxon>
        <taxon>Acaryochloridaceae</taxon>
        <taxon>Acaryochloris</taxon>
        <taxon>Acaryochloris thomasi</taxon>
    </lineage>
</organism>
<dbReference type="Gene3D" id="3.30.160.20">
    <property type="match status" value="1"/>
</dbReference>
<accession>A0A2W1JWC2</accession>
<dbReference type="GO" id="GO:0004045">
    <property type="term" value="F:peptidyl-tRNA hydrolase activity"/>
    <property type="evidence" value="ECO:0007669"/>
    <property type="project" value="UniProtKB-EC"/>
</dbReference>
<dbReference type="GO" id="GO:0003747">
    <property type="term" value="F:translation release factor activity"/>
    <property type="evidence" value="ECO:0007669"/>
    <property type="project" value="InterPro"/>
</dbReference>
<dbReference type="GO" id="GO:0043022">
    <property type="term" value="F:ribosome binding"/>
    <property type="evidence" value="ECO:0007669"/>
    <property type="project" value="TreeGrafter"/>
</dbReference>
<sequence>MLPISKHVSIPSSEIELQAIRSQGAGGQNVNKVATAIHLRFDIQASSLPHFYKESLLKLNDQRISKDGIIVIKSQQHRSQEQNREAALNRLQTLVKSVAIPRKKRRPTKPTKGSQKRRMESKTKRGRLKALRGKVDY</sequence>
<dbReference type="GO" id="GO:0072344">
    <property type="term" value="P:rescue of stalled ribosome"/>
    <property type="evidence" value="ECO:0007669"/>
    <property type="project" value="TreeGrafter"/>
</dbReference>
<feature type="domain" description="Prokaryotic-type class I peptide chain release factors" evidence="11">
    <location>
        <begin position="21"/>
        <end position="37"/>
    </location>
</feature>
<evidence type="ECO:0000256" key="2">
    <source>
        <dbReference type="ARBA" id="ARBA00010835"/>
    </source>
</evidence>
<dbReference type="PROSITE" id="PS00745">
    <property type="entry name" value="RF_PROK_I"/>
    <property type="match status" value="1"/>
</dbReference>
<dbReference type="Pfam" id="PF00472">
    <property type="entry name" value="RF-1"/>
    <property type="match status" value="1"/>
</dbReference>
<comment type="caution">
    <text evidence="12">The sequence shown here is derived from an EMBL/GenBank/DDBJ whole genome shotgun (WGS) entry which is preliminary data.</text>
</comment>
<proteinExistence type="inferred from homology"/>
<evidence type="ECO:0000256" key="10">
    <source>
        <dbReference type="SAM" id="MobiDB-lite"/>
    </source>
</evidence>
<evidence type="ECO:0000256" key="8">
    <source>
        <dbReference type="ARBA" id="ARBA00070375"/>
    </source>
</evidence>
<feature type="compositionally biased region" description="Basic residues" evidence="10">
    <location>
        <begin position="124"/>
        <end position="137"/>
    </location>
</feature>
<comment type="subcellular location">
    <subcellularLocation>
        <location evidence="1">Cytoplasm</location>
    </subcellularLocation>
</comment>
<dbReference type="NCBIfam" id="NF006718">
    <property type="entry name" value="PRK09256.1"/>
    <property type="match status" value="1"/>
</dbReference>
<dbReference type="RefSeq" id="WP_110985562.1">
    <property type="nucleotide sequence ID" value="NZ_CAWNWM010000004.1"/>
</dbReference>
<dbReference type="AlphaFoldDB" id="A0A2W1JWC2"/>
<reference evidence="12 13" key="1">
    <citation type="journal article" date="2018" name="Sci. Rep.">
        <title>A novel species of the marine cyanobacterium Acaryochloris with a unique pigment content and lifestyle.</title>
        <authorList>
            <person name="Partensky F."/>
            <person name="Six C."/>
            <person name="Ratin M."/>
            <person name="Garczarek L."/>
            <person name="Vaulot D."/>
            <person name="Probert I."/>
            <person name="Calteau A."/>
            <person name="Gourvil P."/>
            <person name="Marie D."/>
            <person name="Grebert T."/>
            <person name="Bouchier C."/>
            <person name="Le Panse S."/>
            <person name="Gachenot M."/>
            <person name="Rodriguez F."/>
            <person name="Garrido J.L."/>
        </authorList>
    </citation>
    <scope>NUCLEOTIDE SEQUENCE [LARGE SCALE GENOMIC DNA]</scope>
    <source>
        <strain evidence="12 13">RCC1774</strain>
    </source>
</reference>
<evidence type="ECO:0000256" key="4">
    <source>
        <dbReference type="ARBA" id="ARBA00022801"/>
    </source>
</evidence>
<dbReference type="InterPro" id="IPR045853">
    <property type="entry name" value="Pep_chain_release_fac_I_sf"/>
</dbReference>
<dbReference type="EMBL" id="PQWO01000004">
    <property type="protein sequence ID" value="PZD73984.1"/>
    <property type="molecule type" value="Genomic_DNA"/>
</dbReference>
<evidence type="ECO:0000256" key="7">
    <source>
        <dbReference type="ARBA" id="ARBA00063421"/>
    </source>
</evidence>
<evidence type="ECO:0000256" key="9">
    <source>
        <dbReference type="ARBA" id="ARBA00077576"/>
    </source>
</evidence>
<name>A0A2W1JWC2_9CYAN</name>
<protein>
    <recommendedName>
        <fullName evidence="8">Peptidyl-tRNA hydrolase ArfB</fullName>
    </recommendedName>
    <alternativeName>
        <fullName evidence="9">Alternative ribosome-rescue factor B</fullName>
    </alternativeName>
</protein>
<dbReference type="FunFam" id="3.30.160.20:FF:000029">
    <property type="entry name" value="Peptidyl-tRNA hydrolase YaeJ"/>
    <property type="match status" value="1"/>
</dbReference>
<dbReference type="PANTHER" id="PTHR47814:SF1">
    <property type="entry name" value="PEPTIDYL-TRNA HYDROLASE ARFB"/>
    <property type="match status" value="1"/>
</dbReference>
<evidence type="ECO:0000256" key="5">
    <source>
        <dbReference type="ARBA" id="ARBA00022845"/>
    </source>
</evidence>
<keyword evidence="4 12" id="KW-0378">Hydrolase</keyword>
<dbReference type="OrthoDB" id="9815709at2"/>
<dbReference type="GO" id="GO:0005737">
    <property type="term" value="C:cytoplasm"/>
    <property type="evidence" value="ECO:0007669"/>
    <property type="project" value="UniProtKB-SubCell"/>
</dbReference>
<comment type="similarity">
    <text evidence="2">Belongs to the prokaryotic/mitochondrial release factor family.</text>
</comment>
<evidence type="ECO:0000313" key="12">
    <source>
        <dbReference type="EMBL" id="PZD73984.1"/>
    </source>
</evidence>
<evidence type="ECO:0000256" key="1">
    <source>
        <dbReference type="ARBA" id="ARBA00004496"/>
    </source>
</evidence>
<evidence type="ECO:0000256" key="3">
    <source>
        <dbReference type="ARBA" id="ARBA00022490"/>
    </source>
</evidence>
<comment type="catalytic activity">
    <reaction evidence="6">
        <text>an N-acyl-L-alpha-aminoacyl-tRNA + H2O = an N-acyl-L-amino acid + a tRNA + H(+)</text>
        <dbReference type="Rhea" id="RHEA:54448"/>
        <dbReference type="Rhea" id="RHEA-COMP:10123"/>
        <dbReference type="Rhea" id="RHEA-COMP:13883"/>
        <dbReference type="ChEBI" id="CHEBI:15377"/>
        <dbReference type="ChEBI" id="CHEBI:15378"/>
        <dbReference type="ChEBI" id="CHEBI:59874"/>
        <dbReference type="ChEBI" id="CHEBI:78442"/>
        <dbReference type="ChEBI" id="CHEBI:138191"/>
        <dbReference type="EC" id="3.1.1.29"/>
    </reaction>
</comment>
<dbReference type="GO" id="GO:0006417">
    <property type="term" value="P:regulation of translation"/>
    <property type="evidence" value="ECO:0007669"/>
    <property type="project" value="UniProtKB-KW"/>
</dbReference>
<evidence type="ECO:0000313" key="13">
    <source>
        <dbReference type="Proteomes" id="UP000248857"/>
    </source>
</evidence>
<feature type="region of interest" description="Disordered" evidence="10">
    <location>
        <begin position="98"/>
        <end position="137"/>
    </location>
</feature>
<dbReference type="SUPFAM" id="SSF75620">
    <property type="entry name" value="Release factor"/>
    <property type="match status" value="1"/>
</dbReference>
<evidence type="ECO:0000256" key="6">
    <source>
        <dbReference type="ARBA" id="ARBA00048707"/>
    </source>
</evidence>
<keyword evidence="5" id="KW-0810">Translation regulation</keyword>
<keyword evidence="13" id="KW-1185">Reference proteome</keyword>
<comment type="subunit">
    <text evidence="7">Associated with 70S ribosomes and polysomes.</text>
</comment>
<dbReference type="Proteomes" id="UP000248857">
    <property type="component" value="Unassembled WGS sequence"/>
</dbReference>
<dbReference type="PANTHER" id="PTHR47814">
    <property type="entry name" value="PEPTIDYL-TRNA HYDROLASE ARFB"/>
    <property type="match status" value="1"/>
</dbReference>
<keyword evidence="3" id="KW-0963">Cytoplasm</keyword>
<evidence type="ECO:0000259" key="11">
    <source>
        <dbReference type="PROSITE" id="PS00745"/>
    </source>
</evidence>